<feature type="chain" id="PRO_5044859551" evidence="3">
    <location>
        <begin position="23"/>
        <end position="143"/>
    </location>
</feature>
<evidence type="ECO:0000256" key="1">
    <source>
        <dbReference type="ARBA" id="ARBA00010980"/>
    </source>
</evidence>
<dbReference type="InterPro" id="IPR012334">
    <property type="entry name" value="Pectin_lyas_fold"/>
</dbReference>
<comment type="caution">
    <text evidence="4">The sequence shown here is derived from an EMBL/GenBank/DDBJ whole genome shotgun (WGS) entry which is preliminary data.</text>
</comment>
<evidence type="ECO:0000313" key="5">
    <source>
        <dbReference type="Proteomes" id="UP001558713"/>
    </source>
</evidence>
<accession>A0ABD1AEJ6</accession>
<dbReference type="Proteomes" id="UP001558713">
    <property type="component" value="Unassembled WGS sequence"/>
</dbReference>
<protein>
    <submittedName>
        <fullName evidence="4">Pectate lyase 4</fullName>
    </submittedName>
</protein>
<evidence type="ECO:0000256" key="2">
    <source>
        <dbReference type="ARBA" id="ARBA00022729"/>
    </source>
</evidence>
<dbReference type="InterPro" id="IPR011050">
    <property type="entry name" value="Pectin_lyase_fold/virulence"/>
</dbReference>
<dbReference type="GO" id="GO:0016829">
    <property type="term" value="F:lyase activity"/>
    <property type="evidence" value="ECO:0007669"/>
    <property type="project" value="UniProtKB-KW"/>
</dbReference>
<keyword evidence="2 3" id="KW-0732">Signal</keyword>
<dbReference type="AlphaFoldDB" id="A0ABD1AEJ6"/>
<gene>
    <name evidence="4" type="ORF">V5N11_016425</name>
</gene>
<dbReference type="InterPro" id="IPR018082">
    <property type="entry name" value="AmbAllergen"/>
</dbReference>
<feature type="signal peptide" evidence="3">
    <location>
        <begin position="1"/>
        <end position="22"/>
    </location>
</feature>
<reference evidence="4 5" key="1">
    <citation type="submission" date="2024-04" db="EMBL/GenBank/DDBJ databases">
        <title>Genome assembly C_amara_ONT_v2.</title>
        <authorList>
            <person name="Yant L."/>
            <person name="Moore C."/>
            <person name="Slenker M."/>
        </authorList>
    </citation>
    <scope>NUCLEOTIDE SEQUENCE [LARGE SCALE GENOMIC DNA]</scope>
    <source>
        <tissue evidence="4">Leaf</tissue>
    </source>
</reference>
<dbReference type="InterPro" id="IPR045032">
    <property type="entry name" value="PEL"/>
</dbReference>
<dbReference type="Gene3D" id="2.160.20.10">
    <property type="entry name" value="Single-stranded right-handed beta-helix, Pectin lyase-like"/>
    <property type="match status" value="1"/>
</dbReference>
<dbReference type="EMBL" id="JBANAX010000525">
    <property type="protein sequence ID" value="KAL1205084.1"/>
    <property type="molecule type" value="Genomic_DNA"/>
</dbReference>
<proteinExistence type="inferred from homology"/>
<keyword evidence="4" id="KW-0456">Lyase</keyword>
<dbReference type="PRINTS" id="PR00807">
    <property type="entry name" value="AMBALLERGEN"/>
</dbReference>
<dbReference type="SUPFAM" id="SSF51126">
    <property type="entry name" value="Pectin lyase-like"/>
    <property type="match status" value="1"/>
</dbReference>
<evidence type="ECO:0000313" key="4">
    <source>
        <dbReference type="EMBL" id="KAL1205084.1"/>
    </source>
</evidence>
<organism evidence="4 5">
    <name type="scientific">Cardamine amara subsp. amara</name>
    <dbReference type="NCBI Taxonomy" id="228776"/>
    <lineage>
        <taxon>Eukaryota</taxon>
        <taxon>Viridiplantae</taxon>
        <taxon>Streptophyta</taxon>
        <taxon>Embryophyta</taxon>
        <taxon>Tracheophyta</taxon>
        <taxon>Spermatophyta</taxon>
        <taxon>Magnoliopsida</taxon>
        <taxon>eudicotyledons</taxon>
        <taxon>Gunneridae</taxon>
        <taxon>Pentapetalae</taxon>
        <taxon>rosids</taxon>
        <taxon>malvids</taxon>
        <taxon>Brassicales</taxon>
        <taxon>Brassicaceae</taxon>
        <taxon>Cardamineae</taxon>
        <taxon>Cardamine</taxon>
    </lineage>
</organism>
<keyword evidence="5" id="KW-1185">Reference proteome</keyword>
<evidence type="ECO:0000256" key="3">
    <source>
        <dbReference type="SAM" id="SignalP"/>
    </source>
</evidence>
<sequence>MASHVLIVLFIFATFSSPFVEATNYSNYGYTMPASLSINPVDACWRRNPKWETNSQALPHSAVGFGKAAMGGKHGPIYVVTNPSDDPNKHIPGTLRFGVIQTKPLWIRSAREMVIVLKDELYMKSHKTIDGRGAKWKLPTGHA</sequence>
<dbReference type="PANTHER" id="PTHR31683">
    <property type="entry name" value="PECTATE LYASE 18-RELATED"/>
    <property type="match status" value="1"/>
</dbReference>
<dbReference type="PANTHER" id="PTHR31683:SF105">
    <property type="entry name" value="PECTATE LYASE 2-RELATED"/>
    <property type="match status" value="1"/>
</dbReference>
<comment type="similarity">
    <text evidence="1">Belongs to the polysaccharide lyase 1 family.</text>
</comment>
<name>A0ABD1AEJ6_CARAN</name>